<dbReference type="GO" id="GO:0000035">
    <property type="term" value="F:acyl binding"/>
    <property type="evidence" value="ECO:0007669"/>
    <property type="project" value="TreeGrafter"/>
</dbReference>
<keyword evidence="13 14" id="KW-0275">Fatty acid biosynthesis</keyword>
<evidence type="ECO:0000256" key="3">
    <source>
        <dbReference type="ARBA" id="ARBA00022448"/>
    </source>
</evidence>
<evidence type="ECO:0000256" key="14">
    <source>
        <dbReference type="RuleBase" id="RU000722"/>
    </source>
</evidence>
<keyword evidence="6" id="KW-0597">Phosphoprotein</keyword>
<dbReference type="Proteomes" id="UP000007875">
    <property type="component" value="Unassembled WGS sequence"/>
</dbReference>
<evidence type="ECO:0000256" key="7">
    <source>
        <dbReference type="ARBA" id="ARBA00022660"/>
    </source>
</evidence>
<organism evidence="16 17">
    <name type="scientific">Ciona savignyi</name>
    <name type="common">Pacific transparent sea squirt</name>
    <dbReference type="NCBI Taxonomy" id="51511"/>
    <lineage>
        <taxon>Eukaryota</taxon>
        <taxon>Metazoa</taxon>
        <taxon>Chordata</taxon>
        <taxon>Tunicata</taxon>
        <taxon>Ascidiacea</taxon>
        <taxon>Phlebobranchia</taxon>
        <taxon>Cionidae</taxon>
        <taxon>Ciona</taxon>
    </lineage>
</organism>
<dbReference type="PANTHER" id="PTHR20863:SF28">
    <property type="entry name" value="ACYL CARRIER PROTEIN, MITOCHONDRIAL"/>
    <property type="match status" value="1"/>
</dbReference>
<dbReference type="SUPFAM" id="SSF47336">
    <property type="entry name" value="ACP-like"/>
    <property type="match status" value="1"/>
</dbReference>
<keyword evidence="4 14" id="KW-0596">Phosphopantetheine</keyword>
<dbReference type="InParanoid" id="H2ZPX4"/>
<comment type="function">
    <text evidence="14">Carrier of the growing fatty acid chain in fatty acid biosynthesis.</text>
</comment>
<accession>H2ZPX4</accession>
<dbReference type="eggNOG" id="KOG1748">
    <property type="taxonomic scope" value="Eukaryota"/>
</dbReference>
<keyword evidence="7" id="KW-0679">Respiratory chain</keyword>
<dbReference type="OMA" id="NEFGYHI"/>
<evidence type="ECO:0000256" key="4">
    <source>
        <dbReference type="ARBA" id="ARBA00022450"/>
    </source>
</evidence>
<dbReference type="InterPro" id="IPR036736">
    <property type="entry name" value="ACP-like_sf"/>
</dbReference>
<evidence type="ECO:0000256" key="8">
    <source>
        <dbReference type="ARBA" id="ARBA00022832"/>
    </source>
</evidence>
<protein>
    <recommendedName>
        <fullName evidence="14">Acyl carrier protein</fullName>
    </recommendedName>
</protein>
<evidence type="ECO:0000313" key="17">
    <source>
        <dbReference type="Proteomes" id="UP000007875"/>
    </source>
</evidence>
<dbReference type="InterPro" id="IPR003231">
    <property type="entry name" value="ACP"/>
</dbReference>
<dbReference type="Ensembl" id="ENSCSAVT00000019852.1">
    <property type="protein sequence ID" value="ENSCSAVP00000019640.1"/>
    <property type="gene ID" value="ENSCSAVG00000011508.1"/>
</dbReference>
<evidence type="ECO:0000256" key="9">
    <source>
        <dbReference type="ARBA" id="ARBA00022946"/>
    </source>
</evidence>
<dbReference type="GO" id="GO:0045271">
    <property type="term" value="C:respiratory chain complex I"/>
    <property type="evidence" value="ECO:0007669"/>
    <property type="project" value="UniProtKB-ARBA"/>
</dbReference>
<dbReference type="FunCoup" id="H2ZPX4">
    <property type="interactions" value="347"/>
</dbReference>
<dbReference type="Pfam" id="PF00550">
    <property type="entry name" value="PP-binding"/>
    <property type="match status" value="1"/>
</dbReference>
<dbReference type="STRING" id="51511.ENSCSAVP00000019640"/>
<dbReference type="HOGENOM" id="CLU_108696_0_1_1"/>
<evidence type="ECO:0000256" key="6">
    <source>
        <dbReference type="ARBA" id="ARBA00022553"/>
    </source>
</evidence>
<dbReference type="FunFam" id="1.10.1200.10:FF:000008">
    <property type="entry name" value="Acyl carrier protein"/>
    <property type="match status" value="1"/>
</dbReference>
<dbReference type="Gene3D" id="1.10.1200.10">
    <property type="entry name" value="ACP-like"/>
    <property type="match status" value="1"/>
</dbReference>
<dbReference type="InterPro" id="IPR009081">
    <property type="entry name" value="PP-bd_ACP"/>
</dbReference>
<keyword evidence="3" id="KW-0813">Transport</keyword>
<feature type="domain" description="Carrier" evidence="15">
    <location>
        <begin position="63"/>
        <end position="138"/>
    </location>
</feature>
<evidence type="ECO:0000259" key="15">
    <source>
        <dbReference type="PROSITE" id="PS50075"/>
    </source>
</evidence>
<keyword evidence="11" id="KW-0443">Lipid metabolism</keyword>
<evidence type="ECO:0000256" key="11">
    <source>
        <dbReference type="ARBA" id="ARBA00023098"/>
    </source>
</evidence>
<keyword evidence="8" id="KW-0276">Fatty acid metabolism</keyword>
<evidence type="ECO:0000256" key="1">
    <source>
        <dbReference type="ARBA" id="ARBA00004173"/>
    </source>
</evidence>
<dbReference type="PANTHER" id="PTHR20863">
    <property type="entry name" value="ACYL CARRIER PROTEIN"/>
    <property type="match status" value="1"/>
</dbReference>
<keyword evidence="10" id="KW-0249">Electron transport</keyword>
<reference evidence="17" key="1">
    <citation type="submission" date="2003-08" db="EMBL/GenBank/DDBJ databases">
        <authorList>
            <person name="Birren B."/>
            <person name="Nusbaum C."/>
            <person name="Abebe A."/>
            <person name="Abouelleil A."/>
            <person name="Adekoya E."/>
            <person name="Ait-zahra M."/>
            <person name="Allen N."/>
            <person name="Allen T."/>
            <person name="An P."/>
            <person name="Anderson M."/>
            <person name="Anderson S."/>
            <person name="Arachchi H."/>
            <person name="Armbruster J."/>
            <person name="Bachantsang P."/>
            <person name="Baldwin J."/>
            <person name="Barry A."/>
            <person name="Bayul T."/>
            <person name="Blitshsteyn B."/>
            <person name="Bloom T."/>
            <person name="Blye J."/>
            <person name="Boguslavskiy L."/>
            <person name="Borowsky M."/>
            <person name="Boukhgalter B."/>
            <person name="Brunache A."/>
            <person name="Butler J."/>
            <person name="Calixte N."/>
            <person name="Calvo S."/>
            <person name="Camarata J."/>
            <person name="Campo K."/>
            <person name="Chang J."/>
            <person name="Cheshatsang Y."/>
            <person name="Citroen M."/>
            <person name="Collymore A."/>
            <person name="Considine T."/>
            <person name="Cook A."/>
            <person name="Cooke P."/>
            <person name="Corum B."/>
            <person name="Cuomo C."/>
            <person name="David R."/>
            <person name="Dawoe T."/>
            <person name="Degray S."/>
            <person name="Dodge S."/>
            <person name="Dooley K."/>
            <person name="Dorje P."/>
            <person name="Dorjee K."/>
            <person name="Dorris L."/>
            <person name="Duffey N."/>
            <person name="Dupes A."/>
            <person name="Elkins T."/>
            <person name="Engels R."/>
            <person name="Erickson J."/>
            <person name="Farina A."/>
            <person name="Faro S."/>
            <person name="Ferreira P."/>
            <person name="Fischer H."/>
            <person name="Fitzgerald M."/>
            <person name="Foley K."/>
            <person name="Gage D."/>
            <person name="Galagan J."/>
            <person name="Gearin G."/>
            <person name="Gnerre S."/>
            <person name="Gnirke A."/>
            <person name="Goyette A."/>
            <person name="Graham J."/>
            <person name="Grandbois E."/>
            <person name="Gyaltsen K."/>
            <person name="Hafez N."/>
            <person name="Hagopian D."/>
            <person name="Hagos B."/>
            <person name="Hall J."/>
            <person name="Hatcher B."/>
            <person name="Heller A."/>
            <person name="Higgins H."/>
            <person name="Honan T."/>
            <person name="Horn A."/>
            <person name="Houde N."/>
            <person name="Hughes L."/>
            <person name="Hulme W."/>
            <person name="Husby E."/>
            <person name="Iliev I."/>
            <person name="Jaffe D."/>
            <person name="Jones C."/>
            <person name="Kamal M."/>
            <person name="Kamat A."/>
            <person name="Kamvysselis M."/>
            <person name="Karlsson E."/>
            <person name="Kells C."/>
            <person name="Kieu A."/>
            <person name="Kisner P."/>
            <person name="Kodira C."/>
            <person name="Kulbokas E."/>
            <person name="Labutti K."/>
            <person name="Lama D."/>
            <person name="Landers T."/>
            <person name="Leger J."/>
            <person name="Levine S."/>
            <person name="Lewis D."/>
            <person name="Lewis T."/>
            <person name="Lindblad-toh K."/>
            <person name="Liu X."/>
            <person name="Lokyitsang T."/>
            <person name="Lokyitsang Y."/>
            <person name="Lucien O."/>
            <person name="Lui A."/>
            <person name="Ma L.J."/>
            <person name="Mabbitt R."/>
            <person name="Macdonald J."/>
            <person name="Maclean C."/>
            <person name="Major J."/>
            <person name="Manning J."/>
            <person name="Marabella R."/>
            <person name="Maru K."/>
            <person name="Matthews C."/>
            <person name="Mauceli E."/>
            <person name="Mccarthy M."/>
            <person name="Mcdonough S."/>
            <person name="Mcghee T."/>
            <person name="Meldrim J."/>
            <person name="Meneus L."/>
            <person name="Mesirov J."/>
            <person name="Mihalev A."/>
            <person name="Mihova T."/>
            <person name="Mikkelsen T."/>
            <person name="Mlenga V."/>
            <person name="Moru K."/>
            <person name="Mozes J."/>
            <person name="Mulrain L."/>
            <person name="Munson G."/>
            <person name="Naylor J."/>
            <person name="Newes C."/>
            <person name="Nguyen C."/>
            <person name="Nguyen N."/>
            <person name="Nguyen T."/>
            <person name="Nicol R."/>
            <person name="Nielsen C."/>
            <person name="Nizzari M."/>
            <person name="Norbu C."/>
            <person name="Norbu N."/>
            <person name="O'donnell P."/>
            <person name="Okoawo O."/>
            <person name="O'leary S."/>
            <person name="Omotosho B."/>
            <person name="O'neill K."/>
            <person name="Osman S."/>
            <person name="Parker S."/>
            <person name="Perrin D."/>
            <person name="Phunkhang P."/>
            <person name="Piqani B."/>
            <person name="Purcell S."/>
            <person name="Rachupka T."/>
            <person name="Ramasamy U."/>
            <person name="Rameau R."/>
            <person name="Ray V."/>
            <person name="Raymond C."/>
            <person name="Retta R."/>
            <person name="Richardson S."/>
            <person name="Rise C."/>
            <person name="Rodriguez J."/>
            <person name="Rogers J."/>
            <person name="Rogov P."/>
            <person name="Rutman M."/>
            <person name="Schupbach R."/>
            <person name="Seaman C."/>
            <person name="Settipalli S."/>
            <person name="Sharpe T."/>
            <person name="Sheridan J."/>
            <person name="Sherpa N."/>
            <person name="Shi J."/>
            <person name="Smirnov S."/>
            <person name="Smith C."/>
            <person name="Sougnez C."/>
            <person name="Spencer B."/>
            <person name="Stalker J."/>
            <person name="Stange-thomann N."/>
            <person name="Stavropoulos S."/>
            <person name="Stetson K."/>
            <person name="Stone C."/>
            <person name="Stone S."/>
            <person name="Stubbs M."/>
            <person name="Talamas J."/>
            <person name="Tchuinga P."/>
            <person name="Tenzing P."/>
            <person name="Tesfaye S."/>
            <person name="Theodore J."/>
            <person name="Thoulutsang Y."/>
            <person name="Topham K."/>
            <person name="Towey S."/>
            <person name="Tsamla T."/>
            <person name="Tsomo N."/>
            <person name="Vallee D."/>
            <person name="Vassiliev H."/>
            <person name="Venkataraman V."/>
            <person name="Vinson J."/>
            <person name="Vo A."/>
            <person name="Wade C."/>
            <person name="Wang S."/>
            <person name="Wangchuk T."/>
            <person name="Wangdi T."/>
            <person name="Whittaker C."/>
            <person name="Wilkinson J."/>
            <person name="Wu Y."/>
            <person name="Wyman D."/>
            <person name="Yadav S."/>
            <person name="Yang S."/>
            <person name="Yang X."/>
            <person name="Yeager S."/>
            <person name="Yee E."/>
            <person name="Young G."/>
            <person name="Zainoun J."/>
            <person name="Zembeck L."/>
            <person name="Zimmer A."/>
            <person name="Zody M."/>
            <person name="Lander E."/>
        </authorList>
    </citation>
    <scope>NUCLEOTIDE SEQUENCE [LARGE SCALE GENOMIC DNA]</scope>
</reference>
<dbReference type="GO" id="GO:0031966">
    <property type="term" value="C:mitochondrial membrane"/>
    <property type="evidence" value="ECO:0007669"/>
    <property type="project" value="UniProtKB-ARBA"/>
</dbReference>
<comment type="subcellular location">
    <subcellularLocation>
        <location evidence="1">Mitochondrion</location>
    </subcellularLocation>
</comment>
<evidence type="ECO:0000256" key="12">
    <source>
        <dbReference type="ARBA" id="ARBA00023128"/>
    </source>
</evidence>
<dbReference type="HAMAP" id="MF_01217">
    <property type="entry name" value="Acyl_carrier"/>
    <property type="match status" value="1"/>
</dbReference>
<evidence type="ECO:0000313" key="16">
    <source>
        <dbReference type="Ensembl" id="ENSCSAVP00000019640.1"/>
    </source>
</evidence>
<proteinExistence type="inferred from homology"/>
<name>H2ZPX4_CIOSA</name>
<dbReference type="AlphaFoldDB" id="H2ZPX4"/>
<reference evidence="16" key="3">
    <citation type="submission" date="2025-09" db="UniProtKB">
        <authorList>
            <consortium name="Ensembl"/>
        </authorList>
    </citation>
    <scope>IDENTIFICATION</scope>
</reference>
<dbReference type="GO" id="GO:0000036">
    <property type="term" value="F:acyl carrier activity"/>
    <property type="evidence" value="ECO:0007669"/>
    <property type="project" value="TreeGrafter"/>
</dbReference>
<evidence type="ECO:0000256" key="10">
    <source>
        <dbReference type="ARBA" id="ARBA00022982"/>
    </source>
</evidence>
<evidence type="ECO:0000256" key="2">
    <source>
        <dbReference type="ARBA" id="ARBA00010930"/>
    </source>
</evidence>
<reference evidence="16" key="2">
    <citation type="submission" date="2025-08" db="UniProtKB">
        <authorList>
            <consortium name="Ensembl"/>
        </authorList>
    </citation>
    <scope>IDENTIFICATION</scope>
</reference>
<keyword evidence="5 14" id="KW-0444">Lipid biosynthesis</keyword>
<sequence length="142" mass="16138">MSGFLKSVRVLRAARPLVSSRLTLQSVQQFHTRIIVPTSTVVCKKLPSLQQIRYMSAEPTGINEIRDRVMGLLKLYDKIDPEKITEGCHFMKDLGLDSLDHVEIIMAVENEFGYHIGDADAEKLLTPQEIIDYLADKYDLCE</sequence>
<keyword evidence="17" id="KW-1185">Reference proteome</keyword>
<comment type="similarity">
    <text evidence="2">Belongs to the acyl carrier protein (ACP) family.</text>
</comment>
<evidence type="ECO:0000256" key="13">
    <source>
        <dbReference type="ARBA" id="ARBA00023160"/>
    </source>
</evidence>
<evidence type="ECO:0000256" key="5">
    <source>
        <dbReference type="ARBA" id="ARBA00022516"/>
    </source>
</evidence>
<dbReference type="PROSITE" id="PS50075">
    <property type="entry name" value="CARRIER"/>
    <property type="match status" value="1"/>
</dbReference>
<dbReference type="GeneTree" id="ENSGT00390000002127"/>
<keyword evidence="9" id="KW-0809">Transit peptide</keyword>
<keyword evidence="12" id="KW-0496">Mitochondrion</keyword>